<dbReference type="GO" id="GO:0000053">
    <property type="term" value="P:argininosuccinate metabolic process"/>
    <property type="evidence" value="ECO:0007669"/>
    <property type="project" value="TreeGrafter"/>
</dbReference>
<dbReference type="PANTHER" id="PTHR11587">
    <property type="entry name" value="ARGININOSUCCINATE SYNTHASE"/>
    <property type="match status" value="1"/>
</dbReference>
<evidence type="ECO:0000313" key="14">
    <source>
        <dbReference type="EMBL" id="WYJ90680.1"/>
    </source>
</evidence>
<comment type="pathway">
    <text evidence="1 10">Amino-acid biosynthesis; L-arginine biosynthesis; L-arginine from L-ornithine and carbamoyl phosphate: step 2/3.</text>
</comment>
<evidence type="ECO:0000256" key="9">
    <source>
        <dbReference type="ARBA" id="ARBA00022840"/>
    </source>
</evidence>
<evidence type="ECO:0000256" key="6">
    <source>
        <dbReference type="ARBA" id="ARBA00022598"/>
    </source>
</evidence>
<dbReference type="GO" id="GO:0004055">
    <property type="term" value="F:argininosuccinate synthase activity"/>
    <property type="evidence" value="ECO:0007669"/>
    <property type="project" value="UniProtKB-UniRule"/>
</dbReference>
<evidence type="ECO:0000256" key="4">
    <source>
        <dbReference type="ARBA" id="ARBA00022490"/>
    </source>
</evidence>
<dbReference type="EMBL" id="NGMM01000004">
    <property type="protein sequence ID" value="OTP14306.1"/>
    <property type="molecule type" value="Genomic_DNA"/>
</dbReference>
<evidence type="ECO:0000256" key="1">
    <source>
        <dbReference type="ARBA" id="ARBA00004967"/>
    </source>
</evidence>
<dbReference type="RefSeq" id="WP_086349467.1">
    <property type="nucleotide sequence ID" value="NZ_CP147247.1"/>
</dbReference>
<dbReference type="FunFam" id="1.20.5.470:FF:000002">
    <property type="entry name" value="Argininosuccinate synthase"/>
    <property type="match status" value="1"/>
</dbReference>
<proteinExistence type="inferred from homology"/>
<evidence type="ECO:0000313" key="13">
    <source>
        <dbReference type="EMBL" id="OTP14306.1"/>
    </source>
</evidence>
<feature type="binding site" evidence="10">
    <location>
        <position position="121"/>
    </location>
    <ligand>
        <name>L-citrulline</name>
        <dbReference type="ChEBI" id="CHEBI:57743"/>
    </ligand>
</feature>
<reference evidence="13" key="1">
    <citation type="submission" date="2017-05" db="EMBL/GenBank/DDBJ databases">
        <title>The Genome Sequence of Enterococcus sp. 9E7_DIV0242.</title>
        <authorList>
            <consortium name="The Broad Institute Genomics Platform"/>
            <consortium name="The Broad Institute Genomic Center for Infectious Diseases"/>
            <person name="Earl A."/>
            <person name="Manson A."/>
            <person name="Schwartman J."/>
            <person name="Gilmore M."/>
            <person name="Abouelleil A."/>
            <person name="Cao P."/>
            <person name="Chapman S."/>
            <person name="Cusick C."/>
            <person name="Shea T."/>
            <person name="Young S."/>
            <person name="Neafsey D."/>
            <person name="Nusbaum C."/>
            <person name="Birren B."/>
        </authorList>
    </citation>
    <scope>NUCLEOTIDE SEQUENCE [LARGE SCALE GENOMIC DNA]</scope>
    <source>
        <strain evidence="13">9E7_DIV0242</strain>
    </source>
</reference>
<evidence type="ECO:0000259" key="12">
    <source>
        <dbReference type="Pfam" id="PF20979"/>
    </source>
</evidence>
<dbReference type="Gene3D" id="3.40.50.620">
    <property type="entry name" value="HUPs"/>
    <property type="match status" value="1"/>
</dbReference>
<feature type="domain" description="Arginosuccinate synthase-like N-terminal" evidence="11">
    <location>
        <begin position="4"/>
        <end position="163"/>
    </location>
</feature>
<dbReference type="PANTHER" id="PTHR11587:SF2">
    <property type="entry name" value="ARGININOSUCCINATE SYNTHASE"/>
    <property type="match status" value="1"/>
</dbReference>
<feature type="binding site" evidence="10">
    <location>
        <position position="121"/>
    </location>
    <ligand>
        <name>L-aspartate</name>
        <dbReference type="ChEBI" id="CHEBI:29991"/>
    </ligand>
</feature>
<dbReference type="NCBIfam" id="NF001770">
    <property type="entry name" value="PRK00509.1"/>
    <property type="match status" value="1"/>
</dbReference>
<feature type="binding site" evidence="10">
    <location>
        <position position="122"/>
    </location>
    <ligand>
        <name>L-aspartate</name>
        <dbReference type="ChEBI" id="CHEBI:29991"/>
    </ligand>
</feature>
<keyword evidence="7 10" id="KW-0028">Amino-acid biosynthesis</keyword>
<protein>
    <recommendedName>
        <fullName evidence="3 10">Argininosuccinate synthase</fullName>
        <ecNumber evidence="3 10">6.3.4.5</ecNumber>
    </recommendedName>
    <alternativeName>
        <fullName evidence="10">Citrulline--aspartate ligase</fullName>
    </alternativeName>
</protein>
<feature type="binding site" evidence="10">
    <location>
        <begin position="8"/>
        <end position="16"/>
    </location>
    <ligand>
        <name>ATP</name>
        <dbReference type="ChEBI" id="CHEBI:30616"/>
    </ligand>
</feature>
<evidence type="ECO:0000313" key="15">
    <source>
        <dbReference type="Proteomes" id="UP000195141"/>
    </source>
</evidence>
<evidence type="ECO:0000256" key="7">
    <source>
        <dbReference type="ARBA" id="ARBA00022605"/>
    </source>
</evidence>
<feature type="binding site" evidence="10">
    <location>
        <position position="270"/>
    </location>
    <ligand>
        <name>L-citrulline</name>
        <dbReference type="ChEBI" id="CHEBI:57743"/>
    </ligand>
</feature>
<keyword evidence="6 10" id="KW-0436">Ligase</keyword>
<dbReference type="InterPro" id="IPR048267">
    <property type="entry name" value="Arginosuc_syn_N"/>
</dbReference>
<dbReference type="SUPFAM" id="SSF52402">
    <property type="entry name" value="Adenine nucleotide alpha hydrolases-like"/>
    <property type="match status" value="1"/>
</dbReference>
<dbReference type="InterPro" id="IPR001518">
    <property type="entry name" value="Arginosuc_synth"/>
</dbReference>
<dbReference type="InterPro" id="IPR023434">
    <property type="entry name" value="Arginosuc_synth_type_1_subfam"/>
</dbReference>
<dbReference type="PROSITE" id="PS00564">
    <property type="entry name" value="ARGININOSUCCIN_SYN_1"/>
    <property type="match status" value="1"/>
</dbReference>
<gene>
    <name evidence="10" type="primary">argG</name>
    <name evidence="13" type="ORF">A5888_002407</name>
    <name evidence="14" type="ORF">A5888_002437</name>
</gene>
<comment type="caution">
    <text evidence="10">Lacks conserved residue(s) required for the propagation of feature annotation.</text>
</comment>
<evidence type="ECO:0000256" key="5">
    <source>
        <dbReference type="ARBA" id="ARBA00022571"/>
    </source>
</evidence>
<feature type="binding site" evidence="10">
    <location>
        <position position="115"/>
    </location>
    <ligand>
        <name>ATP</name>
        <dbReference type="ChEBI" id="CHEBI:30616"/>
    </ligand>
</feature>
<reference evidence="14" key="3">
    <citation type="submission" date="2024-03" db="EMBL/GenBank/DDBJ databases">
        <title>The Genome Sequence of Enterococcus sp. DIV0242b.</title>
        <authorList>
            <consortium name="The Broad Institute Genomics Platform"/>
            <consortium name="The Broad Institute Microbial Omics Core"/>
            <consortium name="The Broad Institute Genomic Center for Infectious Diseases"/>
            <person name="Earl A."/>
            <person name="Manson A."/>
            <person name="Gilmore M."/>
            <person name="Schwartman J."/>
            <person name="Shea T."/>
            <person name="Abouelleil A."/>
            <person name="Cao P."/>
            <person name="Chapman S."/>
            <person name="Cusick C."/>
            <person name="Young S."/>
            <person name="Neafsey D."/>
            <person name="Nusbaum C."/>
            <person name="Birren B."/>
        </authorList>
    </citation>
    <scope>NUCLEOTIDE SEQUENCE</scope>
    <source>
        <strain evidence="14">9E7_DIV0242</strain>
    </source>
</reference>
<dbReference type="InterPro" id="IPR024074">
    <property type="entry name" value="AS_cat/multimer_dom_body"/>
</dbReference>
<keyword evidence="9 10" id="KW-0067">ATP-binding</keyword>
<dbReference type="GO" id="GO:0006526">
    <property type="term" value="P:L-arginine biosynthetic process"/>
    <property type="evidence" value="ECO:0007669"/>
    <property type="project" value="UniProtKB-UniRule"/>
</dbReference>
<dbReference type="Proteomes" id="UP000195141">
    <property type="component" value="Chromosome"/>
</dbReference>
<comment type="similarity">
    <text evidence="10">Belongs to the argininosuccinate synthase family. Type 1 subfamily.</text>
</comment>
<dbReference type="UniPathway" id="UPA00068">
    <property type="reaction ID" value="UER00113"/>
</dbReference>
<dbReference type="SUPFAM" id="SSF69864">
    <property type="entry name" value="Argininosuccinate synthetase, C-terminal domain"/>
    <property type="match status" value="1"/>
</dbReference>
<dbReference type="InterPro" id="IPR014729">
    <property type="entry name" value="Rossmann-like_a/b/a_fold"/>
</dbReference>
<dbReference type="GO" id="GO:0000050">
    <property type="term" value="P:urea cycle"/>
    <property type="evidence" value="ECO:0007669"/>
    <property type="project" value="TreeGrafter"/>
</dbReference>
<feature type="binding site" evidence="10">
    <location>
        <position position="258"/>
    </location>
    <ligand>
        <name>L-citrulline</name>
        <dbReference type="ChEBI" id="CHEBI:57743"/>
    </ligand>
</feature>
<dbReference type="InterPro" id="IPR048268">
    <property type="entry name" value="Arginosuc_syn_C"/>
</dbReference>
<dbReference type="GO" id="GO:0005737">
    <property type="term" value="C:cytoplasm"/>
    <property type="evidence" value="ECO:0007669"/>
    <property type="project" value="UniProtKB-SubCell"/>
</dbReference>
<accession>A0A242K5W2</accession>
<comment type="subunit">
    <text evidence="2 10">Homotetramer.</text>
</comment>
<dbReference type="PROSITE" id="PS00565">
    <property type="entry name" value="ARGININOSUCCIN_SYN_2"/>
    <property type="match status" value="1"/>
</dbReference>
<dbReference type="CDD" id="cd01999">
    <property type="entry name" value="ASS"/>
    <property type="match status" value="1"/>
</dbReference>
<dbReference type="NCBIfam" id="TIGR00032">
    <property type="entry name" value="argG"/>
    <property type="match status" value="1"/>
</dbReference>
<evidence type="ECO:0000256" key="3">
    <source>
        <dbReference type="ARBA" id="ARBA00012286"/>
    </source>
</evidence>
<keyword evidence="4 10" id="KW-0963">Cytoplasm</keyword>
<evidence type="ECO:0000259" key="11">
    <source>
        <dbReference type="Pfam" id="PF00764"/>
    </source>
</evidence>
<keyword evidence="5 10" id="KW-0055">Arginine biosynthesis</keyword>
<dbReference type="Gene3D" id="3.90.1260.10">
    <property type="entry name" value="Argininosuccinate synthetase, chain A, domain 2"/>
    <property type="match status" value="1"/>
</dbReference>
<comment type="catalytic activity">
    <reaction evidence="10">
        <text>L-citrulline + L-aspartate + ATP = 2-(N(omega)-L-arginino)succinate + AMP + diphosphate + H(+)</text>
        <dbReference type="Rhea" id="RHEA:10932"/>
        <dbReference type="ChEBI" id="CHEBI:15378"/>
        <dbReference type="ChEBI" id="CHEBI:29991"/>
        <dbReference type="ChEBI" id="CHEBI:30616"/>
        <dbReference type="ChEBI" id="CHEBI:33019"/>
        <dbReference type="ChEBI" id="CHEBI:57472"/>
        <dbReference type="ChEBI" id="CHEBI:57743"/>
        <dbReference type="ChEBI" id="CHEBI:456215"/>
        <dbReference type="EC" id="6.3.4.5"/>
    </reaction>
</comment>
<dbReference type="AlphaFoldDB" id="A0A242K5W2"/>
<dbReference type="FunFam" id="3.40.50.620:FF:000038">
    <property type="entry name" value="Argininosuccinate synthase"/>
    <property type="match status" value="1"/>
</dbReference>
<feature type="domain" description="Arginosuccinate synthase C-terminal" evidence="12">
    <location>
        <begin position="172"/>
        <end position="389"/>
    </location>
</feature>
<sequence length="401" mass="44366">MKEKVVLAYSGGLDTSVAVKWLVDEGYDVIACCLDIGEKKDLDFIKNKALSVGASASYTIDAKEEFAQEFALIALQGHTFYEQSYPLVSALSRPLIAKKLVELAKETGATTIAHGCTGKGNDQVRFEVAINALAPEINVIAPVREWKWSREEEIKYALEKGVPVPADLDNPYSVDQNLWGRANECGILEDPWATPPEGAYELTASLETAPDQADIIEITFKEGVPTAINDEEMLLSELILHLNDLAGKHGIGRIDHVENRLVGIKSREVYECPAAITLMTAHKELEDLTFVREMAHFKPVIENQLSQVIYDGLWFNPLTDALIAFLKSTQKYVNGIVRVKLFKGHAIVEGRKSANSLYNEELATYTSADTFDQDAAIGFIKLWGLPTKVHAEVQAQVKTKE</sequence>
<dbReference type="FunFam" id="3.90.1260.10:FF:000007">
    <property type="entry name" value="Argininosuccinate synthase"/>
    <property type="match status" value="1"/>
</dbReference>
<feature type="binding site" evidence="10">
    <location>
        <position position="85"/>
    </location>
    <ligand>
        <name>L-citrulline</name>
        <dbReference type="ChEBI" id="CHEBI:57743"/>
    </ligand>
</feature>
<dbReference type="Gene3D" id="1.20.5.470">
    <property type="entry name" value="Single helix bin"/>
    <property type="match status" value="1"/>
</dbReference>
<dbReference type="HAMAP" id="MF_00005">
    <property type="entry name" value="Arg_succ_synth_type1"/>
    <property type="match status" value="1"/>
</dbReference>
<comment type="subcellular location">
    <subcellularLocation>
        <location evidence="10">Cytoplasm</location>
    </subcellularLocation>
</comment>
<keyword evidence="15" id="KW-1185">Reference proteome</keyword>
<feature type="binding site" evidence="10">
    <location>
        <position position="117"/>
    </location>
    <ligand>
        <name>L-aspartate</name>
        <dbReference type="ChEBI" id="CHEBI:29991"/>
    </ligand>
</feature>
<name>A0A242K5W2_9ENTE</name>
<dbReference type="GO" id="GO:0005524">
    <property type="term" value="F:ATP binding"/>
    <property type="evidence" value="ECO:0007669"/>
    <property type="project" value="UniProtKB-UniRule"/>
</dbReference>
<feature type="binding site" evidence="10">
    <location>
        <position position="125"/>
    </location>
    <ligand>
        <name>L-citrulline</name>
        <dbReference type="ChEBI" id="CHEBI:57743"/>
    </ligand>
</feature>
<dbReference type="Pfam" id="PF00764">
    <property type="entry name" value="Arginosuc_synth"/>
    <property type="match status" value="1"/>
</dbReference>
<evidence type="ECO:0000256" key="10">
    <source>
        <dbReference type="HAMAP-Rule" id="MF_00005"/>
    </source>
</evidence>
<organism evidence="13">
    <name type="scientific">Candidatus Enterococcus clewellii</name>
    <dbReference type="NCBI Taxonomy" id="1834193"/>
    <lineage>
        <taxon>Bacteria</taxon>
        <taxon>Bacillati</taxon>
        <taxon>Bacillota</taxon>
        <taxon>Bacilli</taxon>
        <taxon>Lactobacillales</taxon>
        <taxon>Enterococcaceae</taxon>
        <taxon>Enterococcus</taxon>
    </lineage>
</organism>
<dbReference type="EC" id="6.3.4.5" evidence="3 10"/>
<dbReference type="InterPro" id="IPR018223">
    <property type="entry name" value="Arginosuc_synth_CS"/>
</dbReference>
<dbReference type="Pfam" id="PF20979">
    <property type="entry name" value="Arginosuc_syn_C"/>
    <property type="match status" value="1"/>
</dbReference>
<dbReference type="EMBL" id="CP147247">
    <property type="protein sequence ID" value="WYJ90680.1"/>
    <property type="molecule type" value="Genomic_DNA"/>
</dbReference>
<evidence type="ECO:0000256" key="2">
    <source>
        <dbReference type="ARBA" id="ARBA00011881"/>
    </source>
</evidence>
<keyword evidence="8 10" id="KW-0547">Nucleotide-binding</keyword>
<reference evidence="14" key="2">
    <citation type="submission" date="2017-05" db="EMBL/GenBank/DDBJ databases">
        <authorList>
            <consortium name="The Broad Institute Genomics Platform"/>
            <consortium name="The Broad Institute Genomic Center for Infectious Diseases"/>
            <person name="Earl A."/>
            <person name="Manson A."/>
            <person name="Schwartman J."/>
            <person name="Gilmore M."/>
            <person name="Abouelleil A."/>
            <person name="Cao P."/>
            <person name="Chapman S."/>
            <person name="Cusick C."/>
            <person name="Shea T."/>
            <person name="Young S."/>
            <person name="Neafsey D."/>
            <person name="Nusbaum C."/>
            <person name="Birren B."/>
        </authorList>
    </citation>
    <scope>NUCLEOTIDE SEQUENCE</scope>
    <source>
        <strain evidence="14">9E7_DIV0242</strain>
    </source>
</reference>
<dbReference type="OrthoDB" id="9801641at2"/>
<feature type="binding site" evidence="10">
    <location>
        <position position="173"/>
    </location>
    <ligand>
        <name>L-citrulline</name>
        <dbReference type="ChEBI" id="CHEBI:57743"/>
    </ligand>
</feature>
<evidence type="ECO:0000256" key="8">
    <source>
        <dbReference type="ARBA" id="ARBA00022741"/>
    </source>
</evidence>